<gene>
    <name evidence="2" type="ORF">IFR04_013657</name>
</gene>
<name>A0A8H7T685_9HELO</name>
<proteinExistence type="predicted"/>
<sequence>MDSISHSFHAFRQLPPELRLRVWTLALPPPRVIELTWMSQARSVTSKSPTPAILHACEESRYNTIQFYEQVNFGNCSQIILVDFERDTIFFGPGCRHLVPSGKSDPWVMQNRKVIRDIKNSVSFQHHMVLAAFDCEFLLGMEDSERERSLHGILDSMEKLTDVVVVKTVEGSQKATDGPLEPALSDSRMDSCISRLHTFQSLRTGRAKLALSKAAHKLTSR</sequence>
<dbReference type="AlphaFoldDB" id="A0A8H7T685"/>
<comment type="caution">
    <text evidence="2">The sequence shown here is derived from an EMBL/GenBank/DDBJ whole genome shotgun (WGS) entry which is preliminary data.</text>
</comment>
<dbReference type="EMBL" id="JAFJYH010000328">
    <property type="protein sequence ID" value="KAG4413192.1"/>
    <property type="molecule type" value="Genomic_DNA"/>
</dbReference>
<dbReference type="PANTHER" id="PTHR35910">
    <property type="entry name" value="2EXR DOMAIN-CONTAINING PROTEIN"/>
    <property type="match status" value="1"/>
</dbReference>
<dbReference type="Proteomes" id="UP000664132">
    <property type="component" value="Unassembled WGS sequence"/>
</dbReference>
<feature type="domain" description="2EXR" evidence="1">
    <location>
        <begin position="8"/>
        <end position="89"/>
    </location>
</feature>
<dbReference type="Pfam" id="PF20150">
    <property type="entry name" value="2EXR"/>
    <property type="match status" value="1"/>
</dbReference>
<dbReference type="InterPro" id="IPR045518">
    <property type="entry name" value="2EXR"/>
</dbReference>
<evidence type="ECO:0000313" key="3">
    <source>
        <dbReference type="Proteomes" id="UP000664132"/>
    </source>
</evidence>
<dbReference type="PANTHER" id="PTHR35910:SF1">
    <property type="entry name" value="2EXR DOMAIN-CONTAINING PROTEIN"/>
    <property type="match status" value="1"/>
</dbReference>
<evidence type="ECO:0000313" key="2">
    <source>
        <dbReference type="EMBL" id="KAG4413192.1"/>
    </source>
</evidence>
<dbReference type="OrthoDB" id="3513892at2759"/>
<keyword evidence="3" id="KW-1185">Reference proteome</keyword>
<reference evidence="2" key="1">
    <citation type="submission" date="2021-02" db="EMBL/GenBank/DDBJ databases">
        <title>Genome sequence Cadophora malorum strain M34.</title>
        <authorList>
            <person name="Stefanovic E."/>
            <person name="Vu D."/>
            <person name="Scully C."/>
            <person name="Dijksterhuis J."/>
            <person name="Roader J."/>
            <person name="Houbraken J."/>
        </authorList>
    </citation>
    <scope>NUCLEOTIDE SEQUENCE</scope>
    <source>
        <strain evidence="2">M34</strain>
    </source>
</reference>
<evidence type="ECO:0000259" key="1">
    <source>
        <dbReference type="Pfam" id="PF20150"/>
    </source>
</evidence>
<organism evidence="2 3">
    <name type="scientific">Cadophora malorum</name>
    <dbReference type="NCBI Taxonomy" id="108018"/>
    <lineage>
        <taxon>Eukaryota</taxon>
        <taxon>Fungi</taxon>
        <taxon>Dikarya</taxon>
        <taxon>Ascomycota</taxon>
        <taxon>Pezizomycotina</taxon>
        <taxon>Leotiomycetes</taxon>
        <taxon>Helotiales</taxon>
        <taxon>Ploettnerulaceae</taxon>
        <taxon>Cadophora</taxon>
    </lineage>
</organism>
<protein>
    <recommendedName>
        <fullName evidence="1">2EXR domain-containing protein</fullName>
    </recommendedName>
</protein>
<accession>A0A8H7T685</accession>